<keyword evidence="7 10" id="KW-0418">Kinase</keyword>
<dbReference type="Gene3D" id="3.40.50.300">
    <property type="entry name" value="P-loop containing nucleotide triphosphate hydrolases"/>
    <property type="match status" value="1"/>
</dbReference>
<dbReference type="GO" id="GO:0016887">
    <property type="term" value="F:ATP hydrolysis activity"/>
    <property type="evidence" value="ECO:0007669"/>
    <property type="project" value="UniProtKB-UniRule"/>
</dbReference>
<dbReference type="SUPFAM" id="SSF52540">
    <property type="entry name" value="P-loop containing nucleoside triphosphate hydrolases"/>
    <property type="match status" value="1"/>
</dbReference>
<evidence type="ECO:0000256" key="5">
    <source>
        <dbReference type="ARBA" id="ARBA00022679"/>
    </source>
</evidence>
<keyword evidence="2 10" id="KW-0963">Cytoplasm</keyword>
<dbReference type="AlphaFoldDB" id="A0AAV7JUL3"/>
<comment type="catalytic activity">
    <reaction evidence="1 10">
        <text>AMP + ATP = 2 ADP</text>
        <dbReference type="Rhea" id="RHEA:12973"/>
        <dbReference type="ChEBI" id="CHEBI:30616"/>
        <dbReference type="ChEBI" id="CHEBI:456215"/>
        <dbReference type="ChEBI" id="CHEBI:456216"/>
        <dbReference type="EC" id="2.7.4.3"/>
    </reaction>
</comment>
<evidence type="ECO:0000256" key="2">
    <source>
        <dbReference type="ARBA" id="ARBA00022490"/>
    </source>
</evidence>
<reference evidence="11 12" key="1">
    <citation type="journal article" date="2023" name="BMC Biol.">
        <title>The compact genome of the sponge Oopsacas minuta (Hexactinellida) is lacking key metazoan core genes.</title>
        <authorList>
            <person name="Santini S."/>
            <person name="Schenkelaars Q."/>
            <person name="Jourda C."/>
            <person name="Duchesne M."/>
            <person name="Belahbib H."/>
            <person name="Rocher C."/>
            <person name="Selva M."/>
            <person name="Riesgo A."/>
            <person name="Vervoort M."/>
            <person name="Leys S.P."/>
            <person name="Kodjabachian L."/>
            <person name="Le Bivic A."/>
            <person name="Borchiellini C."/>
            <person name="Claverie J.M."/>
            <person name="Renard E."/>
        </authorList>
    </citation>
    <scope>NUCLEOTIDE SEQUENCE [LARGE SCALE GENOMIC DNA]</scope>
    <source>
        <strain evidence="11">SPO-2</strain>
    </source>
</reference>
<keyword evidence="8 10" id="KW-0067">ATP-binding</keyword>
<dbReference type="EMBL" id="JAKMXF010000298">
    <property type="protein sequence ID" value="KAI6652638.1"/>
    <property type="molecule type" value="Genomic_DNA"/>
</dbReference>
<dbReference type="Proteomes" id="UP001165289">
    <property type="component" value="Unassembled WGS sequence"/>
</dbReference>
<comment type="caution">
    <text evidence="10">Lacks conserved residue(s) required for the propagation of feature annotation.</text>
</comment>
<comment type="similarity">
    <text evidence="10">Belongs to the adenylate kinase family. AK6 subfamily.</text>
</comment>
<dbReference type="Pfam" id="PF13238">
    <property type="entry name" value="AAA_18"/>
    <property type="match status" value="1"/>
</dbReference>
<feature type="binding site" evidence="10">
    <location>
        <position position="29"/>
    </location>
    <ligand>
        <name>ATP</name>
        <dbReference type="ChEBI" id="CHEBI:30616"/>
    </ligand>
</feature>
<dbReference type="EC" id="2.7.4.3" evidence="10"/>
<organism evidence="11 12">
    <name type="scientific">Oopsacas minuta</name>
    <dbReference type="NCBI Taxonomy" id="111878"/>
    <lineage>
        <taxon>Eukaryota</taxon>
        <taxon>Metazoa</taxon>
        <taxon>Porifera</taxon>
        <taxon>Hexactinellida</taxon>
        <taxon>Hexasterophora</taxon>
        <taxon>Lyssacinosida</taxon>
        <taxon>Leucopsacidae</taxon>
        <taxon>Oopsacas</taxon>
    </lineage>
</organism>
<dbReference type="HAMAP" id="MF_00039">
    <property type="entry name" value="Adenylate_kinase_AK6"/>
    <property type="match status" value="1"/>
</dbReference>
<feature type="binding site" evidence="10">
    <location>
        <position position="120"/>
    </location>
    <ligand>
        <name>ATP</name>
        <dbReference type="ChEBI" id="CHEBI:30616"/>
    </ligand>
</feature>
<keyword evidence="12" id="KW-1185">Reference proteome</keyword>
<name>A0AAV7JUL3_9METZ</name>
<comment type="caution">
    <text evidence="11">The sequence shown here is derived from an EMBL/GenBank/DDBJ whole genome shotgun (WGS) entry which is preliminary data.</text>
</comment>
<comment type="function">
    <text evidence="10">Broad-specificity nucleoside monophosphate (NMP) kinase that catalyzes the reversible transfer of the terminal phosphate group between nucleoside triphosphates and monophosphates. Has also ATPase activity. Involved in the late cytoplasmic maturation steps of the 40S ribosomal particles, specifically 18S rRNA maturation. While NMP activity is not required for ribosome maturation, ATPase activity is. Associates transiently with small ribosomal subunit protein uS11. ATP hydrolysis breaks the interaction with uS11. May temporarily remove uS11 from the ribosome to enable a conformational change of the ribosomal RNA that is needed for the final maturation step of the small ribosomal subunit. Its NMP activity may have a role in nuclear energy homeostasis.</text>
</comment>
<accession>A0AAV7JUL3</accession>
<feature type="binding site" evidence="10">
    <location>
        <position position="24"/>
    </location>
    <ligand>
        <name>ATP</name>
        <dbReference type="ChEBI" id="CHEBI:30616"/>
    </ligand>
</feature>
<keyword evidence="6 10" id="KW-0547">Nucleotide-binding</keyword>
<dbReference type="GO" id="GO:0005634">
    <property type="term" value="C:nucleus"/>
    <property type="evidence" value="ECO:0007669"/>
    <property type="project" value="UniProtKB-SubCell"/>
</dbReference>
<feature type="binding site" evidence="10">
    <location>
        <position position="27"/>
    </location>
    <ligand>
        <name>ATP</name>
        <dbReference type="ChEBI" id="CHEBI:30616"/>
    </ligand>
</feature>
<comment type="subcellular location">
    <subcellularLocation>
        <location evidence="10">Cytoplasm</location>
    </subcellularLocation>
    <subcellularLocation>
        <location evidence="10">Nucleus</location>
    </subcellularLocation>
</comment>
<protein>
    <recommendedName>
        <fullName evidence="10">Adenylate kinase isoenzyme 6 homolog</fullName>
        <shortName evidence="10">AK6</shortName>
        <ecNumber evidence="10">2.7.4.3</ecNumber>
    </recommendedName>
    <alternativeName>
        <fullName evidence="10">Dual activity adenylate kinase/ATPase</fullName>
        <shortName evidence="10">AK/ATPase</shortName>
    </alternativeName>
</protein>
<dbReference type="InterPro" id="IPR027417">
    <property type="entry name" value="P-loop_NTPase"/>
</dbReference>
<keyword evidence="9 10" id="KW-0539">Nucleus</keyword>
<evidence type="ECO:0000313" key="12">
    <source>
        <dbReference type="Proteomes" id="UP001165289"/>
    </source>
</evidence>
<keyword evidence="4 10" id="KW-0698">rRNA processing</keyword>
<feature type="region of interest" description="NMPbind" evidence="10">
    <location>
        <begin position="44"/>
        <end position="67"/>
    </location>
</feature>
<evidence type="ECO:0000256" key="8">
    <source>
        <dbReference type="ARBA" id="ARBA00022840"/>
    </source>
</evidence>
<comment type="catalytic activity">
    <reaction evidence="10">
        <text>ATP + H2O = ADP + phosphate + H(+)</text>
        <dbReference type="Rhea" id="RHEA:13065"/>
        <dbReference type="ChEBI" id="CHEBI:15377"/>
        <dbReference type="ChEBI" id="CHEBI:15378"/>
        <dbReference type="ChEBI" id="CHEBI:30616"/>
        <dbReference type="ChEBI" id="CHEBI:43474"/>
        <dbReference type="ChEBI" id="CHEBI:456216"/>
    </reaction>
</comment>
<comment type="subunit">
    <text evidence="10">Monomer and homodimer. Interacts with small ribosomal subunit protein uS11. Not a structural component of 43S pre-ribosomes, but transiently interacts with them by binding to uS11.</text>
</comment>
<dbReference type="GO" id="GO:0005524">
    <property type="term" value="F:ATP binding"/>
    <property type="evidence" value="ECO:0007669"/>
    <property type="project" value="UniProtKB-KW"/>
</dbReference>
<evidence type="ECO:0000256" key="4">
    <source>
        <dbReference type="ARBA" id="ARBA00022552"/>
    </source>
</evidence>
<dbReference type="GO" id="GO:0006364">
    <property type="term" value="P:rRNA processing"/>
    <property type="evidence" value="ECO:0007669"/>
    <property type="project" value="UniProtKB-KW"/>
</dbReference>
<keyword evidence="3 10" id="KW-0690">Ribosome biogenesis</keyword>
<sequence length="178" mass="20201">MASKIPTYDVQAVSINILISGTPGVGKSTHAAELASRIGLKYININDTAKEGDMYDGWDSELESKILNEDMILEEIGLLIKKGGCVVDYHSCDLFPKSWFKLVFVLRTDNTVLYDRLKERGYNEVKMKNNIECEIFQELLEEAREHFGIDSVIELFSNYVDDIEKNLEIMIATIKGLK</sequence>
<keyword evidence="5 10" id="KW-0808">Transferase</keyword>
<evidence type="ECO:0000256" key="6">
    <source>
        <dbReference type="ARBA" id="ARBA00022741"/>
    </source>
</evidence>
<dbReference type="GO" id="GO:0005737">
    <property type="term" value="C:cytoplasm"/>
    <property type="evidence" value="ECO:0007669"/>
    <property type="project" value="UniProtKB-SubCell"/>
</dbReference>
<feature type="binding site" evidence="10">
    <location>
        <position position="26"/>
    </location>
    <ligand>
        <name>ATP</name>
        <dbReference type="ChEBI" id="CHEBI:30616"/>
    </ligand>
</feature>
<evidence type="ECO:0000256" key="7">
    <source>
        <dbReference type="ARBA" id="ARBA00022777"/>
    </source>
</evidence>
<dbReference type="PANTHER" id="PTHR12595">
    <property type="entry name" value="POS9-ACTIVATING FACTOR FAP7-RELATED"/>
    <property type="match status" value="1"/>
</dbReference>
<dbReference type="PANTHER" id="PTHR12595:SF0">
    <property type="entry name" value="ADENYLATE KINASE ISOENZYME 6"/>
    <property type="match status" value="1"/>
</dbReference>
<evidence type="ECO:0000256" key="3">
    <source>
        <dbReference type="ARBA" id="ARBA00022517"/>
    </source>
</evidence>
<evidence type="ECO:0000256" key="9">
    <source>
        <dbReference type="ARBA" id="ARBA00023242"/>
    </source>
</evidence>
<feature type="region of interest" description="LID" evidence="10">
    <location>
        <begin position="119"/>
        <end position="129"/>
    </location>
</feature>
<dbReference type="GO" id="GO:0004017">
    <property type="term" value="F:AMP kinase activity"/>
    <property type="evidence" value="ECO:0007669"/>
    <property type="project" value="UniProtKB-UniRule"/>
</dbReference>
<gene>
    <name evidence="11" type="ORF">LOD99_4423</name>
</gene>
<evidence type="ECO:0000313" key="11">
    <source>
        <dbReference type="EMBL" id="KAI6652638.1"/>
    </source>
</evidence>
<dbReference type="FunFam" id="3.40.50.300:FF:000372">
    <property type="entry name" value="Adenylate kinase isoenzyme 6 homolog"/>
    <property type="match status" value="1"/>
</dbReference>
<dbReference type="InterPro" id="IPR020618">
    <property type="entry name" value="Adenyl_kinase_AK6"/>
</dbReference>
<proteinExistence type="inferred from homology"/>
<dbReference type="GO" id="GO:0042274">
    <property type="term" value="P:ribosomal small subunit biogenesis"/>
    <property type="evidence" value="ECO:0007669"/>
    <property type="project" value="UniProtKB-UniRule"/>
</dbReference>
<evidence type="ECO:0000256" key="1">
    <source>
        <dbReference type="ARBA" id="ARBA00000582"/>
    </source>
</evidence>
<feature type="binding site" evidence="10">
    <location>
        <position position="28"/>
    </location>
    <ligand>
        <name>ATP</name>
        <dbReference type="ChEBI" id="CHEBI:30616"/>
    </ligand>
</feature>
<evidence type="ECO:0000256" key="10">
    <source>
        <dbReference type="HAMAP-Rule" id="MF_03173"/>
    </source>
</evidence>